<dbReference type="OrthoDB" id="5652115at2"/>
<comment type="caution">
    <text evidence="1">The sequence shown here is derived from an EMBL/GenBank/DDBJ whole genome shotgun (WGS) entry which is preliminary data.</text>
</comment>
<dbReference type="RefSeq" id="WP_058449974.1">
    <property type="nucleotide sequence ID" value="NZ_CAAAJF010000002.1"/>
</dbReference>
<dbReference type="EMBL" id="LYOZ01000003">
    <property type="protein sequence ID" value="OCH99030.1"/>
    <property type="molecule type" value="Genomic_DNA"/>
</dbReference>
<proteinExistence type="predicted"/>
<dbReference type="AlphaFoldDB" id="A0A0W0UJ63"/>
<evidence type="ECO:0000313" key="2">
    <source>
        <dbReference type="EMBL" id="OCH99030.1"/>
    </source>
</evidence>
<evidence type="ECO:0000313" key="3">
    <source>
        <dbReference type="Proteomes" id="UP000054715"/>
    </source>
</evidence>
<gene>
    <name evidence="1" type="primary">legL6</name>
    <name evidence="2" type="ORF">A8135_09805</name>
    <name evidence="1" type="ORF">Ljam_2093</name>
</gene>
<reference evidence="1 3" key="1">
    <citation type="submission" date="2015-11" db="EMBL/GenBank/DDBJ databases">
        <title>Genomic analysis of 38 Legionella species identifies large and diverse effector repertoires.</title>
        <authorList>
            <person name="Burstein D."/>
            <person name="Amaro F."/>
            <person name="Zusman T."/>
            <person name="Lifshitz Z."/>
            <person name="Cohen O."/>
            <person name="Gilbert J.A."/>
            <person name="Pupko T."/>
            <person name="Shuman H.A."/>
            <person name="Segal G."/>
        </authorList>
    </citation>
    <scope>NUCLEOTIDE SEQUENCE [LARGE SCALE GENOMIC DNA]</scope>
    <source>
        <strain evidence="1 3">JA-26-G1-E2</strain>
    </source>
</reference>
<reference evidence="2 4" key="2">
    <citation type="submission" date="2016-05" db="EMBL/GenBank/DDBJ databases">
        <authorList>
            <person name="Prochazka B."/>
            <person name="Indra A."/>
            <person name="Hasenberger P."/>
            <person name="Blaschitz M."/>
            <person name="Wagner L."/>
            <person name="Wewalka G."/>
            <person name="Sorschag S."/>
            <person name="Schmid D."/>
            <person name="Ruppitsch W."/>
        </authorList>
    </citation>
    <scope>NUCLEOTIDE SEQUENCE [LARGE SCALE GENOMIC DNA]</scope>
    <source>
        <strain evidence="2 4">974010_12</strain>
    </source>
</reference>
<dbReference type="Gene3D" id="3.80.10.10">
    <property type="entry name" value="Ribonuclease Inhibitor"/>
    <property type="match status" value="1"/>
</dbReference>
<dbReference type="Proteomes" id="UP000093336">
    <property type="component" value="Unassembled WGS sequence"/>
</dbReference>
<name>A0A0W0UJ63_9GAMM</name>
<dbReference type="STRING" id="455.Ljam_2093"/>
<dbReference type="Proteomes" id="UP000054715">
    <property type="component" value="Unassembled WGS sequence"/>
</dbReference>
<evidence type="ECO:0000313" key="1">
    <source>
        <dbReference type="EMBL" id="KTD07898.1"/>
    </source>
</evidence>
<protein>
    <submittedName>
        <fullName evidence="1">Leucine-rich repeat-containing protein</fullName>
    </submittedName>
</protein>
<evidence type="ECO:0000313" key="4">
    <source>
        <dbReference type="Proteomes" id="UP000093336"/>
    </source>
</evidence>
<dbReference type="SUPFAM" id="SSF52047">
    <property type="entry name" value="RNI-like"/>
    <property type="match status" value="1"/>
</dbReference>
<dbReference type="PATRIC" id="fig|455.5.peg.2206"/>
<keyword evidence="4" id="KW-1185">Reference proteome</keyword>
<accession>A0A0W0UJ63</accession>
<sequence length="202" mass="23219">MYLNLSGTLRDFFQTLEPGTLEKYLDNPEITELDLSRNNFEQFTEEELLFVFSNVRLDVTVLYLGLNNLHLLQPNLLNALKDSLPSIKQLYVCENEILKMPETNKEAFNAIFPNLERVSFLNDLLEEQDRGAELEHLNYCRHLGFKTEVPSLRYQCAFFTKANQSSSGLEGSLPQELSTYIDSLSVFETAEILEASRTCTLF</sequence>
<dbReference type="EMBL" id="LNYG01000013">
    <property type="protein sequence ID" value="KTD07898.1"/>
    <property type="molecule type" value="Genomic_DNA"/>
</dbReference>
<organism evidence="1 3">
    <name type="scientific">Legionella jamestowniensis</name>
    <dbReference type="NCBI Taxonomy" id="455"/>
    <lineage>
        <taxon>Bacteria</taxon>
        <taxon>Pseudomonadati</taxon>
        <taxon>Pseudomonadota</taxon>
        <taxon>Gammaproteobacteria</taxon>
        <taxon>Legionellales</taxon>
        <taxon>Legionellaceae</taxon>
        <taxon>Legionella</taxon>
    </lineage>
</organism>
<dbReference type="InterPro" id="IPR032675">
    <property type="entry name" value="LRR_dom_sf"/>
</dbReference>